<comment type="caution">
    <text evidence="1">The sequence shown here is derived from an EMBL/GenBank/DDBJ whole genome shotgun (WGS) entry which is preliminary data.</text>
</comment>
<evidence type="ECO:0000313" key="2">
    <source>
        <dbReference type="Proteomes" id="UP001219518"/>
    </source>
</evidence>
<dbReference type="EMBL" id="JAHWGI010001444">
    <property type="protein sequence ID" value="KAK3933322.1"/>
    <property type="molecule type" value="Genomic_DNA"/>
</dbReference>
<gene>
    <name evidence="1" type="ORF">KUF71_017910</name>
</gene>
<keyword evidence="1" id="KW-0808">Transferase</keyword>
<dbReference type="AlphaFoldDB" id="A0AAE1LYZ8"/>
<name>A0AAE1LYZ8_9NEOP</name>
<reference evidence="1" key="2">
    <citation type="journal article" date="2023" name="BMC Genomics">
        <title>Pest status, molecular evolution, and epigenetic factors derived from the genome assembly of Frankliniella fusca, a thysanopteran phytovirus vector.</title>
        <authorList>
            <person name="Catto M.A."/>
            <person name="Labadie P.E."/>
            <person name="Jacobson A.L."/>
            <person name="Kennedy G.G."/>
            <person name="Srinivasan R."/>
            <person name="Hunt B.G."/>
        </authorList>
    </citation>
    <scope>NUCLEOTIDE SEQUENCE</scope>
    <source>
        <strain evidence="1">PL_HMW_Pooled</strain>
    </source>
</reference>
<protein>
    <submittedName>
        <fullName evidence="1">Protein kinase C epsilon type</fullName>
    </submittedName>
</protein>
<dbReference type="GO" id="GO:0016301">
    <property type="term" value="F:kinase activity"/>
    <property type="evidence" value="ECO:0007669"/>
    <property type="project" value="UniProtKB-KW"/>
</dbReference>
<accession>A0AAE1LYZ8</accession>
<organism evidence="1 2">
    <name type="scientific">Frankliniella fusca</name>
    <dbReference type="NCBI Taxonomy" id="407009"/>
    <lineage>
        <taxon>Eukaryota</taxon>
        <taxon>Metazoa</taxon>
        <taxon>Ecdysozoa</taxon>
        <taxon>Arthropoda</taxon>
        <taxon>Hexapoda</taxon>
        <taxon>Insecta</taxon>
        <taxon>Pterygota</taxon>
        <taxon>Neoptera</taxon>
        <taxon>Paraneoptera</taxon>
        <taxon>Thysanoptera</taxon>
        <taxon>Terebrantia</taxon>
        <taxon>Thripoidea</taxon>
        <taxon>Thripidae</taxon>
        <taxon>Frankliniella</taxon>
    </lineage>
</organism>
<keyword evidence="2" id="KW-1185">Reference proteome</keyword>
<reference evidence="1" key="1">
    <citation type="submission" date="2021-07" db="EMBL/GenBank/DDBJ databases">
        <authorList>
            <person name="Catto M.A."/>
            <person name="Jacobson A."/>
            <person name="Kennedy G."/>
            <person name="Labadie P."/>
            <person name="Hunt B.G."/>
            <person name="Srinivasan R."/>
        </authorList>
    </citation>
    <scope>NUCLEOTIDE SEQUENCE</scope>
    <source>
        <strain evidence="1">PL_HMW_Pooled</strain>
        <tissue evidence="1">Head</tissue>
    </source>
</reference>
<keyword evidence="1" id="KW-0418">Kinase</keyword>
<proteinExistence type="predicted"/>
<dbReference type="Proteomes" id="UP001219518">
    <property type="component" value="Unassembled WGS sequence"/>
</dbReference>
<sequence length="82" mass="9439">MNLRCCTTFSVHALTMIHILSPFYPCKQGRKKSRHFFRFGIRSDNRAASQRIAGYSNGSLGTEKTRSYRKITMTPRLPGRTK</sequence>
<evidence type="ECO:0000313" key="1">
    <source>
        <dbReference type="EMBL" id="KAK3933322.1"/>
    </source>
</evidence>